<dbReference type="HOGENOM" id="CLU_1413870_0_0_6"/>
<organism evidence="2 3">
    <name type="scientific">Nitrosococcus halophilus (strain Nc4)</name>
    <dbReference type="NCBI Taxonomy" id="472759"/>
    <lineage>
        <taxon>Bacteria</taxon>
        <taxon>Pseudomonadati</taxon>
        <taxon>Pseudomonadota</taxon>
        <taxon>Gammaproteobacteria</taxon>
        <taxon>Chromatiales</taxon>
        <taxon>Chromatiaceae</taxon>
        <taxon>Nitrosococcus</taxon>
    </lineage>
</organism>
<dbReference type="SUPFAM" id="SSF88659">
    <property type="entry name" value="Sigma3 and sigma4 domains of RNA polymerase sigma factors"/>
    <property type="match status" value="1"/>
</dbReference>
<evidence type="ECO:0000313" key="2">
    <source>
        <dbReference type="EMBL" id="ADE15396.1"/>
    </source>
</evidence>
<dbReference type="GO" id="GO:0006352">
    <property type="term" value="P:DNA-templated transcription initiation"/>
    <property type="evidence" value="ECO:0007669"/>
    <property type="project" value="InterPro"/>
</dbReference>
<dbReference type="InterPro" id="IPR013324">
    <property type="entry name" value="RNA_pol_sigma_r3/r4-like"/>
</dbReference>
<dbReference type="InterPro" id="IPR000943">
    <property type="entry name" value="RNA_pol_sigma70"/>
</dbReference>
<dbReference type="eggNOG" id="COG0568">
    <property type="taxonomic scope" value="Bacteria"/>
</dbReference>
<dbReference type="InterPro" id="IPR007630">
    <property type="entry name" value="RNA_pol_sigma70_r4"/>
</dbReference>
<keyword evidence="3" id="KW-1185">Reference proteome</keyword>
<dbReference type="Pfam" id="PF04545">
    <property type="entry name" value="Sigma70_r4"/>
    <property type="match status" value="1"/>
</dbReference>
<dbReference type="RefSeq" id="WP_013033258.1">
    <property type="nucleotide sequence ID" value="NC_013960.1"/>
</dbReference>
<feature type="domain" description="RNA polymerase sigma-70" evidence="1">
    <location>
        <begin position="150"/>
        <end position="176"/>
    </location>
</feature>
<accession>D5BV46</accession>
<dbReference type="EMBL" id="CP001798">
    <property type="protein sequence ID" value="ADE15396.1"/>
    <property type="molecule type" value="Genomic_DNA"/>
</dbReference>
<dbReference type="PROSITE" id="PS00716">
    <property type="entry name" value="SIGMA70_2"/>
    <property type="match status" value="1"/>
</dbReference>
<sequence>MGRNIDLIGCDMNITEEAKNILRGIPVKILDIPNRAKNILTAGGVENVLGAIETIKSGFVGMSGIGAKTISESVEKVDDLLVKIENIEPDLILNVLDPRESYFEHANGNMLQVFSPIIDLYFEKKGGNHAERNKDILCKRFNLEGEGEYTLEDIGIYYDLTRERVRQIEAKTISDLDLLLSGKLKTKKWRLD</sequence>
<dbReference type="Gene3D" id="1.10.10.10">
    <property type="entry name" value="Winged helix-like DNA-binding domain superfamily/Winged helix DNA-binding domain"/>
    <property type="match status" value="1"/>
</dbReference>
<dbReference type="KEGG" id="nhl:Nhal_2308"/>
<dbReference type="Proteomes" id="UP000001844">
    <property type="component" value="Chromosome"/>
</dbReference>
<protein>
    <submittedName>
        <fullName evidence="2">Sigma-70 region 4 domain protein</fullName>
    </submittedName>
</protein>
<dbReference type="PRINTS" id="PR00046">
    <property type="entry name" value="SIGMA70FCT"/>
</dbReference>
<dbReference type="InterPro" id="IPR036388">
    <property type="entry name" value="WH-like_DNA-bd_sf"/>
</dbReference>
<evidence type="ECO:0000313" key="3">
    <source>
        <dbReference type="Proteomes" id="UP000001844"/>
    </source>
</evidence>
<proteinExistence type="predicted"/>
<dbReference type="GO" id="GO:0003700">
    <property type="term" value="F:DNA-binding transcription factor activity"/>
    <property type="evidence" value="ECO:0007669"/>
    <property type="project" value="InterPro"/>
</dbReference>
<name>D5BV46_NITHN</name>
<gene>
    <name evidence="2" type="ordered locus">Nhal_2308</name>
</gene>
<reference evidence="3" key="1">
    <citation type="submission" date="2010-04" db="EMBL/GenBank/DDBJ databases">
        <title>Complete genome sequence of Nitrosococcus halophilus Nc4, a salt-adapted, aerobic obligate ammonia-oxidizing sulfur purple bacterium.</title>
        <authorList>
            <consortium name="US DOE Joint Genome Institute"/>
            <person name="Campbell M.A."/>
            <person name="Malfatti S.A."/>
            <person name="Chain P.S.G."/>
            <person name="Heidelberg J.F."/>
            <person name="Ward B.B."/>
            <person name="Klotz M.G."/>
        </authorList>
    </citation>
    <scope>NUCLEOTIDE SEQUENCE [LARGE SCALE GENOMIC DNA]</scope>
    <source>
        <strain evidence="3">Nc4</strain>
    </source>
</reference>
<dbReference type="STRING" id="472759.Nhal_2308"/>
<evidence type="ECO:0000259" key="1">
    <source>
        <dbReference type="PROSITE" id="PS00716"/>
    </source>
</evidence>
<dbReference type="AlphaFoldDB" id="D5BV46"/>